<comment type="catalytic activity">
    <reaction evidence="29">
        <text>(2E)-dodecenoyl-[ACP] + NADPH + H(+) = dodecanoyl-[ACP] + NADP(+)</text>
        <dbReference type="Rhea" id="RHEA:41880"/>
        <dbReference type="Rhea" id="RHEA-COMP:9643"/>
        <dbReference type="Rhea" id="RHEA-COMP:9644"/>
        <dbReference type="ChEBI" id="CHEBI:15378"/>
        <dbReference type="ChEBI" id="CHEBI:57783"/>
        <dbReference type="ChEBI" id="CHEBI:58349"/>
        <dbReference type="ChEBI" id="CHEBI:65264"/>
        <dbReference type="ChEBI" id="CHEBI:78472"/>
    </reaction>
    <physiologicalReaction direction="left-to-right" evidence="29">
        <dbReference type="Rhea" id="RHEA:41881"/>
    </physiologicalReaction>
</comment>
<comment type="catalytic activity">
    <reaction evidence="27">
        <text>acetyl-[ACP] + malonyl-[ACP] + H(+) = 3-oxobutanoyl-[ACP] + holo-[ACP] + CO2</text>
        <dbReference type="Rhea" id="RHEA:41800"/>
        <dbReference type="Rhea" id="RHEA-COMP:9621"/>
        <dbReference type="Rhea" id="RHEA-COMP:9623"/>
        <dbReference type="Rhea" id="RHEA-COMP:9625"/>
        <dbReference type="Rhea" id="RHEA-COMP:9685"/>
        <dbReference type="ChEBI" id="CHEBI:15378"/>
        <dbReference type="ChEBI" id="CHEBI:16526"/>
        <dbReference type="ChEBI" id="CHEBI:64479"/>
        <dbReference type="ChEBI" id="CHEBI:78446"/>
        <dbReference type="ChEBI" id="CHEBI:78449"/>
        <dbReference type="ChEBI" id="CHEBI:78450"/>
    </reaction>
    <physiologicalReaction direction="left-to-right" evidence="27">
        <dbReference type="Rhea" id="RHEA:41801"/>
    </physiologicalReaction>
</comment>
<dbReference type="InterPro" id="IPR016039">
    <property type="entry name" value="Thiolase-like"/>
</dbReference>
<comment type="catalytic activity">
    <reaction evidence="45">
        <text>(2E)-decenoyl-[ACP] + NADPH + H(+) = decanoyl-[ACP] + NADP(+)</text>
        <dbReference type="Rhea" id="RHEA:41864"/>
        <dbReference type="Rhea" id="RHEA-COMP:9639"/>
        <dbReference type="Rhea" id="RHEA-COMP:9640"/>
        <dbReference type="ChEBI" id="CHEBI:15378"/>
        <dbReference type="ChEBI" id="CHEBI:57783"/>
        <dbReference type="ChEBI" id="CHEBI:58349"/>
        <dbReference type="ChEBI" id="CHEBI:78467"/>
        <dbReference type="ChEBI" id="CHEBI:78468"/>
    </reaction>
    <physiologicalReaction direction="left-to-right" evidence="45">
        <dbReference type="Rhea" id="RHEA:41865"/>
    </physiologicalReaction>
</comment>
<comment type="catalytic activity">
    <reaction evidence="26">
        <text>3-oxobutanoyl-[ACP] + NADPH + H(+) = (3R)-hydroxybutanoyl-[ACP] + NADP(+)</text>
        <dbReference type="Rhea" id="RHEA:41804"/>
        <dbReference type="Rhea" id="RHEA-COMP:9625"/>
        <dbReference type="Rhea" id="RHEA-COMP:9626"/>
        <dbReference type="ChEBI" id="CHEBI:15378"/>
        <dbReference type="ChEBI" id="CHEBI:57783"/>
        <dbReference type="ChEBI" id="CHEBI:58349"/>
        <dbReference type="ChEBI" id="CHEBI:78450"/>
        <dbReference type="ChEBI" id="CHEBI:78451"/>
    </reaction>
    <physiologicalReaction direction="left-to-right" evidence="26">
        <dbReference type="Rhea" id="RHEA:41805"/>
    </physiologicalReaction>
</comment>
<dbReference type="CDD" id="cd00833">
    <property type="entry name" value="PKS"/>
    <property type="match status" value="1"/>
</dbReference>
<dbReference type="PANTHER" id="PTHR43775">
    <property type="entry name" value="FATTY ACID SYNTHASE"/>
    <property type="match status" value="1"/>
</dbReference>
<dbReference type="GO" id="GO:0004316">
    <property type="term" value="F:3-oxoacyl-[acyl-carrier-protein] reductase (NADPH) activity"/>
    <property type="evidence" value="ECO:0007669"/>
    <property type="project" value="UniProtKB-EC"/>
</dbReference>
<dbReference type="SMART" id="SM00829">
    <property type="entry name" value="PKS_ER"/>
    <property type="match status" value="1"/>
</dbReference>
<evidence type="ECO:0000256" key="15">
    <source>
        <dbReference type="ARBA" id="ARBA00023402"/>
    </source>
</evidence>
<evidence type="ECO:0000256" key="19">
    <source>
        <dbReference type="ARBA" id="ARBA00047400"/>
    </source>
</evidence>
<comment type="catalytic activity">
    <reaction evidence="33">
        <text>3-oxohexanoyl-[ACP] + NADPH + H(+) = (3R)-hydroxyhexanoyl-[ACP] + NADP(+)</text>
        <dbReference type="Rhea" id="RHEA:41824"/>
        <dbReference type="Rhea" id="RHEA-COMP:9629"/>
        <dbReference type="Rhea" id="RHEA-COMP:9630"/>
        <dbReference type="ChEBI" id="CHEBI:15378"/>
        <dbReference type="ChEBI" id="CHEBI:57783"/>
        <dbReference type="ChEBI" id="CHEBI:58349"/>
        <dbReference type="ChEBI" id="CHEBI:78456"/>
        <dbReference type="ChEBI" id="CHEBI:78457"/>
    </reaction>
    <physiologicalReaction direction="left-to-right" evidence="33">
        <dbReference type="Rhea" id="RHEA:41825"/>
    </physiologicalReaction>
</comment>
<evidence type="ECO:0000256" key="12">
    <source>
        <dbReference type="ARBA" id="ARBA00023398"/>
    </source>
</evidence>
<evidence type="ECO:0000256" key="16">
    <source>
        <dbReference type="ARBA" id="ARBA00023442"/>
    </source>
</evidence>
<comment type="catalytic activity">
    <reaction evidence="9">
        <text>(3R)-hydroxyhexanoyl-[ACP] = (2E)-hexenoyl-[ACP] + H2O</text>
        <dbReference type="Rhea" id="RHEA:41828"/>
        <dbReference type="Rhea" id="RHEA-COMP:9630"/>
        <dbReference type="Rhea" id="RHEA-COMP:9631"/>
        <dbReference type="ChEBI" id="CHEBI:15377"/>
        <dbReference type="ChEBI" id="CHEBI:78457"/>
        <dbReference type="ChEBI" id="CHEBI:78458"/>
    </reaction>
    <physiologicalReaction direction="left-to-right" evidence="9">
        <dbReference type="Rhea" id="RHEA:41829"/>
    </physiologicalReaction>
</comment>
<comment type="catalytic activity">
    <reaction evidence="14">
        <text>(3R)-hydroxyhexadecanoyl-[ACP] = (2E)-hexadecenoyl-[ACP] + H2O</text>
        <dbReference type="Rhea" id="RHEA:41908"/>
        <dbReference type="Rhea" id="RHEA-COMP:9650"/>
        <dbReference type="Rhea" id="RHEA-COMP:9651"/>
        <dbReference type="ChEBI" id="CHEBI:15377"/>
        <dbReference type="ChEBI" id="CHEBI:78480"/>
        <dbReference type="ChEBI" id="CHEBI:78481"/>
    </reaction>
    <physiologicalReaction direction="left-to-right" evidence="14">
        <dbReference type="Rhea" id="RHEA:41909"/>
    </physiologicalReaction>
</comment>
<dbReference type="Gene3D" id="3.30.70.3290">
    <property type="match status" value="1"/>
</dbReference>
<dbReference type="Gene3D" id="3.40.50.1820">
    <property type="entry name" value="alpha/beta hydrolase"/>
    <property type="match status" value="1"/>
</dbReference>
<dbReference type="InterPro" id="IPR020843">
    <property type="entry name" value="ER"/>
</dbReference>
<comment type="catalytic activity">
    <reaction evidence="42">
        <text>3-oxohexadecanoyl-[ACP] + NADPH + H(+) = (3R)-hydroxyhexadecanoyl-[ACP] + NADP(+)</text>
        <dbReference type="Rhea" id="RHEA:41904"/>
        <dbReference type="Rhea" id="RHEA-COMP:9649"/>
        <dbReference type="Rhea" id="RHEA-COMP:9650"/>
        <dbReference type="ChEBI" id="CHEBI:15378"/>
        <dbReference type="ChEBI" id="CHEBI:57783"/>
        <dbReference type="ChEBI" id="CHEBI:58349"/>
        <dbReference type="ChEBI" id="CHEBI:78478"/>
        <dbReference type="ChEBI" id="CHEBI:78480"/>
    </reaction>
    <physiologicalReaction direction="left-to-right" evidence="42">
        <dbReference type="Rhea" id="RHEA:41905"/>
    </physiologicalReaction>
</comment>
<dbReference type="GO" id="GO:0141148">
    <property type="term" value="F:enoyl-[acyl-carrier-protein] reductase (NADPH) activity"/>
    <property type="evidence" value="ECO:0007669"/>
    <property type="project" value="UniProtKB-EC"/>
</dbReference>
<dbReference type="InterPro" id="IPR001227">
    <property type="entry name" value="Ac_transferase_dom_sf"/>
</dbReference>
<evidence type="ECO:0000256" key="27">
    <source>
        <dbReference type="ARBA" id="ARBA00047961"/>
    </source>
</evidence>
<dbReference type="CDD" id="cd05195">
    <property type="entry name" value="enoyl_red"/>
    <property type="match status" value="1"/>
</dbReference>
<sequence length="1999" mass="221097">MAPPQAPNLSKMDPAALNGDAVVISGMSGMYPEARNIQELSEILYNKVNPINADEPRWKFAYPELPDHLGKAPELSAFDAQFFKVHYRLGRIMDPMSRKLLEQTFQALYDAGISPGALENKDKIGVFVGSGTSETDKSVFYSQHIKGLGLIGCCKTMFPNRISYWLNLRGPSINIDAACASSMVALQRAYEAIKTGQCEAAIVGGSNICLHAQTSVGYQSAIDLCMDGKTKSFDKCADGCARGDAITILFLQKAKDAKRVYAEVCYIKSEYSSSLPGTSSKTKGPNRDPVKLASFIKGFYDEAGVSPSEVEYVEAFGSANSEADKNELEALDKVLCKNRTNPLLVGSVISNIGYSEAATGTSAITKVLLGYQRGKLAGNLNCVNPRDDIEALRCGKMRIVTDTTHFNRSYVAVNNMSLFGMNVHALLNGHFKPKNLLKYKTEIPYLITISGRQESAVSKIMNELKSNPLDAEQIGLLHNIHEHSISGHLGRGFCILATNDEGKTVSLAEKNDYCDDAVRPLWFVYSGMGSQWAGMGVQLMRIPVFAAAIERCHKALEPKGIDIVHIITTEDKSIFDDILNSFVGIAAIQIGLTDVLRKLGLVPDNIIGHSVGELGCAYADGCMTLEETILSSYSRGLILDMCPPEIQVACHNSADSSTISGPSGAMQQFVAKLTAQGIFAKEVPCSNIAYHSRYIQEAGPGLLKYLREVIKTPKLRTKRWLSTSIPENRWEDSLAKYSSAEYHTNNLLNPVLFEETAIHIPPNAVLVEVAPHGLLQAILRRSLPSSCINVPLTRRGHADNTVFLLEAIGQLYMEGYNPKLQALYPPIEYPVSTETPGLSHLIEWAHLEKWSLPLERDSNRRTSASATFHISVHDDEYHFLRGNVHENETLFPFSGVLVCVWDTLAMSIGAPLRQTSVRFSNLHLHAQPRLLDDEVLRLSVQITKGNGYFEVTHNNVQIASGEILPINPGPTAVYRETINPSHTEYTMTQEDIYKIFHGKGSYYKGEFRSIKHMNDEMSRAQMSWDGNWIALIDSLIQFRSLRCEYNGMAKPRFIQRVTINAHEHNRSKPTSEDCIDADFIDDLDATRCAGVLIENIKFRDILPSVSNRLHLKQLSSPRKIFQSSIDWNHNITLRSTKYGDLNTLHWEQAVELEANALGVKVIYAGLNVRDAKKASGLAVPHKMNEDDLGYGMDFSGVTDNSVRVMGVVRGGSASTRVAAEPAMLWPVPEHWSLEDAATVPLPYAYAFYCLAIKANLTPGMKILVNGATGALGLAIISIALAHDCIVFATVCDAKKKHFLRKIYPAIPEDHIGNSRDASFCDMVLLKTKGEGCQVVICTLEGQLKNEAMNCCASSGVVLDTTQVVCMENFTYGMYNLTRARNYSALDFSGLFDDASKKDLKLIQIMVSEGISKGYVRPLCRVTYAAQESARALKLLSSSQHRGRVLLHLDQNSAIAVPRLTVSSKGSHLVVDATNNDTVVGHLIDGLVVRGARNILLNRQQAYQRTNGYMRFKIKKWEKFGVQVKVSTEKLVDNEKALALLRRCNDLGSIEGVYLLTDTSQKGVATILAYLDVVTRNISSIKCFAVINELSNIGQDICEKRVNDGFPATMLTLPKMNKFEDESVNSYCNQDKGLSLTEAVEALEIAVKVKCAAVAAEVKLLKASKDCAKMDSTGLGRLFRFVDTDELLAASELVLLPTLAKGETTRGDEFDKGENYMMMIPGFDGHHKVFRTVCERLKMPAIAIQPGLDHIEESIPEMGSRLAQAIIKKLKPQKTFYLLGYSFGAQVALEIASVLEEHGYVGVVYCIDASPDSYPATIDKWLREAGVTDDSQLEDSLLHHMFMLMTGESSQHLTVKLQNARSWHEKVEACVYALRGKINHSMQYARGTILSAFARIRHARRYDGQKLRKNPLRSQIVLLRSSDQAASTGSDLGLSRYSRRQPIVYDLRVNHADTLEDLQSANFINRHIDADLIEAFQKKNLCDSYIINASLFISPDQEID</sequence>
<dbReference type="PANTHER" id="PTHR43775:SF23">
    <property type="entry name" value="FATTY ACID SYNTHASE 3"/>
    <property type="match status" value="1"/>
</dbReference>
<evidence type="ECO:0000313" key="48">
    <source>
        <dbReference type="EMBL" id="CAG9104461.1"/>
    </source>
</evidence>
<comment type="catalytic activity">
    <reaction evidence="13">
        <text>(3R)-hydroxyoctadecanoyl-[ACP] = (2E)-octadecenoyl-[ACP] + H2O</text>
        <dbReference type="Rhea" id="RHEA:41924"/>
        <dbReference type="Rhea" id="RHEA-COMP:9654"/>
        <dbReference type="Rhea" id="RHEA-COMP:9655"/>
        <dbReference type="ChEBI" id="CHEBI:15377"/>
        <dbReference type="ChEBI" id="CHEBI:78488"/>
        <dbReference type="ChEBI" id="CHEBI:78489"/>
    </reaction>
    <physiologicalReaction direction="left-to-right" evidence="13">
        <dbReference type="Rhea" id="RHEA:41925"/>
    </physiologicalReaction>
</comment>
<comment type="caution">
    <text evidence="48">The sequence shown here is derived from an EMBL/GenBank/DDBJ whole genome shotgun (WGS) entry which is preliminary data.</text>
</comment>
<dbReference type="Proteomes" id="UP000653454">
    <property type="component" value="Unassembled WGS sequence"/>
</dbReference>
<comment type="catalytic activity">
    <reaction evidence="21">
        <text>tetradecanoyl-[ACP] + malonyl-[ACP] + H(+) = 3-oxohexadecanoyl-[ACP] + holo-[ACP] + CO2</text>
        <dbReference type="Rhea" id="RHEA:41900"/>
        <dbReference type="Rhea" id="RHEA-COMP:9623"/>
        <dbReference type="Rhea" id="RHEA-COMP:9648"/>
        <dbReference type="Rhea" id="RHEA-COMP:9649"/>
        <dbReference type="Rhea" id="RHEA-COMP:9685"/>
        <dbReference type="ChEBI" id="CHEBI:15378"/>
        <dbReference type="ChEBI" id="CHEBI:16526"/>
        <dbReference type="ChEBI" id="CHEBI:64479"/>
        <dbReference type="ChEBI" id="CHEBI:78449"/>
        <dbReference type="ChEBI" id="CHEBI:78477"/>
        <dbReference type="ChEBI" id="CHEBI:78478"/>
    </reaction>
    <physiologicalReaction direction="left-to-right" evidence="21">
        <dbReference type="Rhea" id="RHEA:41901"/>
    </physiologicalReaction>
</comment>
<evidence type="ECO:0000256" key="41">
    <source>
        <dbReference type="ARBA" id="ARBA00049263"/>
    </source>
</evidence>
<dbReference type="InterPro" id="IPR042104">
    <property type="entry name" value="PKS_dehydratase_sf"/>
</dbReference>
<evidence type="ECO:0000256" key="32">
    <source>
        <dbReference type="ARBA" id="ARBA00048506"/>
    </source>
</evidence>
<evidence type="ECO:0000256" key="26">
    <source>
        <dbReference type="ARBA" id="ARBA00047953"/>
    </source>
</evidence>
<accession>A0A8S4DV92</accession>
<comment type="catalytic activity">
    <reaction evidence="28">
        <text>hexadecanoyl-[ACP] + malonyl-[ACP] + H(+) = 3-oxooctadecanoyl-[ACP] + holo-[ACP] + CO2</text>
        <dbReference type="Rhea" id="RHEA:41916"/>
        <dbReference type="Rhea" id="RHEA-COMP:9623"/>
        <dbReference type="Rhea" id="RHEA-COMP:9652"/>
        <dbReference type="Rhea" id="RHEA-COMP:9653"/>
        <dbReference type="Rhea" id="RHEA-COMP:9685"/>
        <dbReference type="ChEBI" id="CHEBI:15378"/>
        <dbReference type="ChEBI" id="CHEBI:16526"/>
        <dbReference type="ChEBI" id="CHEBI:64479"/>
        <dbReference type="ChEBI" id="CHEBI:78449"/>
        <dbReference type="ChEBI" id="CHEBI:78483"/>
        <dbReference type="ChEBI" id="CHEBI:78487"/>
    </reaction>
    <physiologicalReaction direction="left-to-right" evidence="28">
        <dbReference type="Rhea" id="RHEA:41917"/>
    </physiologicalReaction>
</comment>
<comment type="catalytic activity">
    <reaction evidence="11">
        <text>a (3R)-hydroxyacyl-[ACP] = a (2E)-enoyl-[ACP] + H2O</text>
        <dbReference type="Rhea" id="RHEA:13097"/>
        <dbReference type="Rhea" id="RHEA-COMP:9925"/>
        <dbReference type="Rhea" id="RHEA-COMP:9945"/>
        <dbReference type="ChEBI" id="CHEBI:15377"/>
        <dbReference type="ChEBI" id="CHEBI:78784"/>
        <dbReference type="ChEBI" id="CHEBI:78827"/>
        <dbReference type="EC" id="4.2.1.59"/>
    </reaction>
    <physiologicalReaction direction="left-to-right" evidence="11">
        <dbReference type="Rhea" id="RHEA:13098"/>
    </physiologicalReaction>
</comment>
<evidence type="ECO:0000256" key="1">
    <source>
        <dbReference type="ARBA" id="ARBA00005189"/>
    </source>
</evidence>
<comment type="catalytic activity">
    <reaction evidence="22">
        <text>(2E)-butenoyl-[ACP] + NADPH + H(+) = butanoyl-[ACP] + NADP(+)</text>
        <dbReference type="Rhea" id="RHEA:41812"/>
        <dbReference type="Rhea" id="RHEA-COMP:9627"/>
        <dbReference type="Rhea" id="RHEA-COMP:9628"/>
        <dbReference type="ChEBI" id="CHEBI:15378"/>
        <dbReference type="ChEBI" id="CHEBI:57783"/>
        <dbReference type="ChEBI" id="CHEBI:58349"/>
        <dbReference type="ChEBI" id="CHEBI:78453"/>
        <dbReference type="ChEBI" id="CHEBI:78454"/>
    </reaction>
    <physiologicalReaction direction="left-to-right" evidence="22">
        <dbReference type="Rhea" id="RHEA:41813"/>
    </physiologicalReaction>
</comment>
<dbReference type="EMBL" id="CAJHNJ030000008">
    <property type="protein sequence ID" value="CAG9104461.1"/>
    <property type="molecule type" value="Genomic_DNA"/>
</dbReference>
<dbReference type="InterPro" id="IPR032821">
    <property type="entry name" value="PKS_assoc"/>
</dbReference>
<dbReference type="Gene3D" id="3.90.180.10">
    <property type="entry name" value="Medium-chain alcohol dehydrogenases, catalytic domain"/>
    <property type="match status" value="1"/>
</dbReference>
<evidence type="ECO:0000256" key="38">
    <source>
        <dbReference type="ARBA" id="ARBA00049019"/>
    </source>
</evidence>
<dbReference type="SUPFAM" id="SSF52151">
    <property type="entry name" value="FabD/lysophospholipase-like"/>
    <property type="match status" value="1"/>
</dbReference>
<dbReference type="PROSITE" id="PS52004">
    <property type="entry name" value="KS3_2"/>
    <property type="match status" value="1"/>
</dbReference>
<dbReference type="InterPro" id="IPR020841">
    <property type="entry name" value="PKS_Beta-ketoAc_synthase_dom"/>
</dbReference>
<evidence type="ECO:0000256" key="39">
    <source>
        <dbReference type="ARBA" id="ARBA00049109"/>
    </source>
</evidence>
<comment type="catalytic activity">
    <reaction evidence="37">
        <text>3-oxotetradecanoyl-[ACP] + NADPH + H(+) = (3R)-hydroxytetradecanoyl-[ACP] + NADP(+)</text>
        <dbReference type="Rhea" id="RHEA:41888"/>
        <dbReference type="Rhea" id="RHEA-COMP:9645"/>
        <dbReference type="Rhea" id="RHEA-COMP:9646"/>
        <dbReference type="ChEBI" id="CHEBI:15378"/>
        <dbReference type="ChEBI" id="CHEBI:57783"/>
        <dbReference type="ChEBI" id="CHEBI:58349"/>
        <dbReference type="ChEBI" id="CHEBI:78473"/>
        <dbReference type="ChEBI" id="CHEBI:78474"/>
    </reaction>
    <physiologicalReaction direction="left-to-right" evidence="37">
        <dbReference type="Rhea" id="RHEA:41889"/>
    </physiologicalReaction>
</comment>
<keyword evidence="5" id="KW-0702">S-nitrosylation</keyword>
<dbReference type="GO" id="GO:0019171">
    <property type="term" value="F:(3R)-hydroxyacyl-[acyl-carrier-protein] dehydratase activity"/>
    <property type="evidence" value="ECO:0007669"/>
    <property type="project" value="UniProtKB-EC"/>
</dbReference>
<evidence type="ECO:0000256" key="42">
    <source>
        <dbReference type="ARBA" id="ARBA00049414"/>
    </source>
</evidence>
<dbReference type="Gene3D" id="3.10.129.110">
    <property type="entry name" value="Polyketide synthase dehydratase"/>
    <property type="match status" value="1"/>
</dbReference>
<dbReference type="InterPro" id="IPR036291">
    <property type="entry name" value="NAD(P)-bd_dom_sf"/>
</dbReference>
<dbReference type="InterPro" id="IPR014031">
    <property type="entry name" value="Ketoacyl_synth_C"/>
</dbReference>
<evidence type="ECO:0000256" key="5">
    <source>
        <dbReference type="ARBA" id="ARBA00022799"/>
    </source>
</evidence>
<reference evidence="48" key="1">
    <citation type="submission" date="2020-11" db="EMBL/GenBank/DDBJ databases">
        <authorList>
            <person name="Whiteford S."/>
        </authorList>
    </citation>
    <scope>NUCLEOTIDE SEQUENCE</scope>
</reference>
<dbReference type="InterPro" id="IPR029058">
    <property type="entry name" value="AB_hydrolase_fold"/>
</dbReference>
<evidence type="ECO:0000256" key="4">
    <source>
        <dbReference type="ARBA" id="ARBA00022679"/>
    </source>
</evidence>
<dbReference type="Pfam" id="PF16197">
    <property type="entry name" value="KAsynt_C_assoc"/>
    <property type="match status" value="1"/>
</dbReference>
<evidence type="ECO:0000256" key="40">
    <source>
        <dbReference type="ARBA" id="ARBA00049171"/>
    </source>
</evidence>
<dbReference type="SUPFAM" id="SSF53474">
    <property type="entry name" value="alpha/beta-Hydrolases"/>
    <property type="match status" value="1"/>
</dbReference>
<proteinExistence type="predicted"/>
<keyword evidence="49" id="KW-1185">Reference proteome</keyword>
<organism evidence="48 49">
    <name type="scientific">Plutella xylostella</name>
    <name type="common">Diamondback moth</name>
    <name type="synonym">Plutella maculipennis</name>
    <dbReference type="NCBI Taxonomy" id="51655"/>
    <lineage>
        <taxon>Eukaryota</taxon>
        <taxon>Metazoa</taxon>
        <taxon>Ecdysozoa</taxon>
        <taxon>Arthropoda</taxon>
        <taxon>Hexapoda</taxon>
        <taxon>Insecta</taxon>
        <taxon>Pterygota</taxon>
        <taxon>Neoptera</taxon>
        <taxon>Endopterygota</taxon>
        <taxon>Lepidoptera</taxon>
        <taxon>Glossata</taxon>
        <taxon>Ditrysia</taxon>
        <taxon>Yponomeutoidea</taxon>
        <taxon>Plutellidae</taxon>
        <taxon>Plutella</taxon>
    </lineage>
</organism>
<evidence type="ECO:0000256" key="2">
    <source>
        <dbReference type="ARBA" id="ARBA00022450"/>
    </source>
</evidence>
<evidence type="ECO:0000256" key="20">
    <source>
        <dbReference type="ARBA" id="ARBA00047440"/>
    </source>
</evidence>
<dbReference type="InterPro" id="IPR014043">
    <property type="entry name" value="Acyl_transferase_dom"/>
</dbReference>
<evidence type="ECO:0000313" key="49">
    <source>
        <dbReference type="Proteomes" id="UP000653454"/>
    </source>
</evidence>
<evidence type="ECO:0000256" key="30">
    <source>
        <dbReference type="ARBA" id="ARBA00048289"/>
    </source>
</evidence>
<comment type="catalytic activity">
    <reaction evidence="44">
        <text>butanoyl-[ACP] + malonyl-[ACP] + H(+) = 3-oxohexanoyl-[ACP] + holo-[ACP] + CO2</text>
        <dbReference type="Rhea" id="RHEA:41820"/>
        <dbReference type="Rhea" id="RHEA-COMP:9623"/>
        <dbReference type="Rhea" id="RHEA-COMP:9628"/>
        <dbReference type="Rhea" id="RHEA-COMP:9629"/>
        <dbReference type="Rhea" id="RHEA-COMP:9685"/>
        <dbReference type="ChEBI" id="CHEBI:15378"/>
        <dbReference type="ChEBI" id="CHEBI:16526"/>
        <dbReference type="ChEBI" id="CHEBI:64479"/>
        <dbReference type="ChEBI" id="CHEBI:78449"/>
        <dbReference type="ChEBI" id="CHEBI:78454"/>
        <dbReference type="ChEBI" id="CHEBI:78456"/>
    </reaction>
    <physiologicalReaction direction="left-to-right" evidence="44">
        <dbReference type="Rhea" id="RHEA:41821"/>
    </physiologicalReaction>
</comment>
<evidence type="ECO:0000256" key="28">
    <source>
        <dbReference type="ARBA" id="ARBA00048051"/>
    </source>
</evidence>
<comment type="catalytic activity">
    <reaction evidence="19">
        <text>a (3R)-hydroxyacyl-[ACP] + NADP(+) = a 3-oxoacyl-[ACP] + NADPH + H(+)</text>
        <dbReference type="Rhea" id="RHEA:17397"/>
        <dbReference type="Rhea" id="RHEA-COMP:9916"/>
        <dbReference type="Rhea" id="RHEA-COMP:9945"/>
        <dbReference type="ChEBI" id="CHEBI:15378"/>
        <dbReference type="ChEBI" id="CHEBI:57783"/>
        <dbReference type="ChEBI" id="CHEBI:58349"/>
        <dbReference type="ChEBI" id="CHEBI:78776"/>
        <dbReference type="ChEBI" id="CHEBI:78827"/>
        <dbReference type="EC" id="1.1.1.100"/>
    </reaction>
    <physiologicalReaction direction="right-to-left" evidence="19">
        <dbReference type="Rhea" id="RHEA:17399"/>
    </physiologicalReaction>
</comment>
<evidence type="ECO:0000256" key="6">
    <source>
        <dbReference type="ARBA" id="ARBA00022898"/>
    </source>
</evidence>
<protein>
    <submittedName>
        <fullName evidence="48">(diamondback moth) hypothetical protein</fullName>
    </submittedName>
</protein>
<evidence type="ECO:0000256" key="25">
    <source>
        <dbReference type="ARBA" id="ARBA00047897"/>
    </source>
</evidence>
<evidence type="ECO:0000256" key="37">
    <source>
        <dbReference type="ARBA" id="ARBA00048935"/>
    </source>
</evidence>
<evidence type="ECO:0000256" key="10">
    <source>
        <dbReference type="ARBA" id="ARBA00023388"/>
    </source>
</evidence>
<gene>
    <name evidence="48" type="ORF">PLXY2_LOCUS3129</name>
</gene>
<comment type="catalytic activity">
    <reaction evidence="24">
        <text>(2E)-hexadecenoyl-[ACP] + NADPH + H(+) = hexadecanoyl-[ACP] + NADP(+)</text>
        <dbReference type="Rhea" id="RHEA:41912"/>
        <dbReference type="Rhea" id="RHEA-COMP:9651"/>
        <dbReference type="Rhea" id="RHEA-COMP:9652"/>
        <dbReference type="ChEBI" id="CHEBI:15378"/>
        <dbReference type="ChEBI" id="CHEBI:57783"/>
        <dbReference type="ChEBI" id="CHEBI:58349"/>
        <dbReference type="ChEBI" id="CHEBI:78481"/>
        <dbReference type="ChEBI" id="CHEBI:78483"/>
    </reaction>
    <physiologicalReaction direction="left-to-right" evidence="24">
        <dbReference type="Rhea" id="RHEA:41913"/>
    </physiologicalReaction>
</comment>
<comment type="catalytic activity">
    <reaction evidence="31">
        <text>(2E)-octenoyl-[ACP] + NADPH + H(+) = octanoyl-[ACP] + NADP(+)</text>
        <dbReference type="Rhea" id="RHEA:41848"/>
        <dbReference type="Rhea" id="RHEA-COMP:9635"/>
        <dbReference type="Rhea" id="RHEA-COMP:9636"/>
        <dbReference type="ChEBI" id="CHEBI:15378"/>
        <dbReference type="ChEBI" id="CHEBI:57783"/>
        <dbReference type="ChEBI" id="CHEBI:58349"/>
        <dbReference type="ChEBI" id="CHEBI:78462"/>
        <dbReference type="ChEBI" id="CHEBI:78463"/>
    </reaction>
    <physiologicalReaction direction="left-to-right" evidence="31">
        <dbReference type="Rhea" id="RHEA:41849"/>
    </physiologicalReaction>
</comment>
<evidence type="ECO:0000256" key="21">
    <source>
        <dbReference type="ARBA" id="ARBA00047451"/>
    </source>
</evidence>
<comment type="catalytic activity">
    <reaction evidence="38">
        <text>(2E)-octadecenoyl-[ACP] + NADPH + H(+) = octadecanoyl-[ACP] + NADP(+)</text>
        <dbReference type="Rhea" id="RHEA:41928"/>
        <dbReference type="Rhea" id="RHEA-COMP:9655"/>
        <dbReference type="Rhea" id="RHEA-COMP:9656"/>
        <dbReference type="ChEBI" id="CHEBI:15378"/>
        <dbReference type="ChEBI" id="CHEBI:57783"/>
        <dbReference type="ChEBI" id="CHEBI:58349"/>
        <dbReference type="ChEBI" id="CHEBI:78489"/>
        <dbReference type="ChEBI" id="CHEBI:78495"/>
    </reaction>
    <physiologicalReaction direction="left-to-right" evidence="38">
        <dbReference type="Rhea" id="RHEA:41929"/>
    </physiologicalReaction>
</comment>
<evidence type="ECO:0000256" key="43">
    <source>
        <dbReference type="ARBA" id="ARBA00049422"/>
    </source>
</evidence>
<evidence type="ECO:0000256" key="34">
    <source>
        <dbReference type="ARBA" id="ARBA00048650"/>
    </source>
</evidence>
<feature type="domain" description="Ketosynthase family 3 (KS3)" evidence="47">
    <location>
        <begin position="19"/>
        <end position="429"/>
    </location>
</feature>
<keyword evidence="4" id="KW-0808">Transferase</keyword>
<dbReference type="SMART" id="SM00827">
    <property type="entry name" value="PKS_AT"/>
    <property type="match status" value="1"/>
</dbReference>
<evidence type="ECO:0000256" key="11">
    <source>
        <dbReference type="ARBA" id="ARBA00023394"/>
    </source>
</evidence>
<keyword evidence="6" id="KW-0663">Pyridoxal phosphate</keyword>
<comment type="catalytic activity">
    <reaction evidence="23">
        <text>dodecanoyl-[ACP] + malonyl-[ACP] + H(+) = 3-oxotetradecanoyl-[ACP] + holo-[ACP] + CO2</text>
        <dbReference type="Rhea" id="RHEA:41884"/>
        <dbReference type="Rhea" id="RHEA-COMP:9623"/>
        <dbReference type="Rhea" id="RHEA-COMP:9644"/>
        <dbReference type="Rhea" id="RHEA-COMP:9645"/>
        <dbReference type="Rhea" id="RHEA-COMP:9685"/>
        <dbReference type="ChEBI" id="CHEBI:15378"/>
        <dbReference type="ChEBI" id="CHEBI:16526"/>
        <dbReference type="ChEBI" id="CHEBI:64479"/>
        <dbReference type="ChEBI" id="CHEBI:65264"/>
        <dbReference type="ChEBI" id="CHEBI:78449"/>
        <dbReference type="ChEBI" id="CHEBI:78473"/>
    </reaction>
    <physiologicalReaction direction="left-to-right" evidence="23">
        <dbReference type="Rhea" id="RHEA:41885"/>
    </physiologicalReaction>
</comment>
<keyword evidence="2" id="KW-0596">Phosphopantetheine</keyword>
<comment type="catalytic activity">
    <reaction evidence="12">
        <text>(3R)-hydroxytetradecanoyl-[ACP] = (2E)-tetradecenoyl-[ACP] + H2O</text>
        <dbReference type="Rhea" id="RHEA:41892"/>
        <dbReference type="Rhea" id="RHEA-COMP:9646"/>
        <dbReference type="Rhea" id="RHEA-COMP:9647"/>
        <dbReference type="ChEBI" id="CHEBI:15377"/>
        <dbReference type="ChEBI" id="CHEBI:78474"/>
        <dbReference type="ChEBI" id="CHEBI:78475"/>
    </reaction>
    <physiologicalReaction direction="left-to-right" evidence="12">
        <dbReference type="Rhea" id="RHEA:41893"/>
    </physiologicalReaction>
</comment>
<dbReference type="SMART" id="SM00825">
    <property type="entry name" value="PKS_KS"/>
    <property type="match status" value="1"/>
</dbReference>
<evidence type="ECO:0000256" key="3">
    <source>
        <dbReference type="ARBA" id="ARBA00022553"/>
    </source>
</evidence>
<dbReference type="PROSITE" id="PS00606">
    <property type="entry name" value="KS3_1"/>
    <property type="match status" value="1"/>
</dbReference>
<dbReference type="SUPFAM" id="SSF50129">
    <property type="entry name" value="GroES-like"/>
    <property type="match status" value="1"/>
</dbReference>
<comment type="catalytic activity">
    <reaction evidence="30">
        <text>tetradecanoyl-[ACP] + H2O = tetradecanoate + holo-[ACP] + H(+)</text>
        <dbReference type="Rhea" id="RHEA:30123"/>
        <dbReference type="Rhea" id="RHEA-COMP:9648"/>
        <dbReference type="Rhea" id="RHEA-COMP:9685"/>
        <dbReference type="ChEBI" id="CHEBI:15377"/>
        <dbReference type="ChEBI" id="CHEBI:15378"/>
        <dbReference type="ChEBI" id="CHEBI:30807"/>
        <dbReference type="ChEBI" id="CHEBI:64479"/>
        <dbReference type="ChEBI" id="CHEBI:78477"/>
        <dbReference type="EC" id="3.1.2.14"/>
    </reaction>
    <physiologicalReaction direction="left-to-right" evidence="30">
        <dbReference type="Rhea" id="RHEA:30124"/>
    </physiologicalReaction>
</comment>
<evidence type="ECO:0000256" key="22">
    <source>
        <dbReference type="ARBA" id="ARBA00047500"/>
    </source>
</evidence>
<dbReference type="SMR" id="A0A8S4DV92"/>
<dbReference type="InterPro" id="IPR014030">
    <property type="entry name" value="Ketoacyl_synth_N"/>
</dbReference>
<dbReference type="GO" id="GO:0004313">
    <property type="term" value="F:[acyl-carrier-protein] S-acetyltransferase activity"/>
    <property type="evidence" value="ECO:0007669"/>
    <property type="project" value="UniProtKB-EC"/>
</dbReference>
<comment type="catalytic activity">
    <reaction evidence="36">
        <text>hexadecanoyl-[ACP] + H2O = hexadecanoate + holo-[ACP] + H(+)</text>
        <dbReference type="Rhea" id="RHEA:41932"/>
        <dbReference type="Rhea" id="RHEA-COMP:9652"/>
        <dbReference type="Rhea" id="RHEA-COMP:9685"/>
        <dbReference type="ChEBI" id="CHEBI:7896"/>
        <dbReference type="ChEBI" id="CHEBI:15377"/>
        <dbReference type="ChEBI" id="CHEBI:15378"/>
        <dbReference type="ChEBI" id="CHEBI:64479"/>
        <dbReference type="ChEBI" id="CHEBI:78483"/>
        <dbReference type="EC" id="3.1.2.14"/>
    </reaction>
    <physiologicalReaction direction="left-to-right" evidence="36">
        <dbReference type="Rhea" id="RHEA:41933"/>
    </physiologicalReaction>
</comment>
<dbReference type="GO" id="GO:0006633">
    <property type="term" value="P:fatty acid biosynthetic process"/>
    <property type="evidence" value="ECO:0007669"/>
    <property type="project" value="InterPro"/>
</dbReference>
<dbReference type="InterPro" id="IPR001031">
    <property type="entry name" value="Thioesterase"/>
</dbReference>
<evidence type="ECO:0000256" key="8">
    <source>
        <dbReference type="ARBA" id="ARBA00023351"/>
    </source>
</evidence>
<dbReference type="Pfam" id="PF00698">
    <property type="entry name" value="Acyl_transf_1"/>
    <property type="match status" value="1"/>
</dbReference>
<comment type="catalytic activity">
    <reaction evidence="17">
        <text>3-oxooctadecanoyl-[ACP] + NADPH + H(+) = (3R)-hydroxyoctadecanoyl-[ACP] + NADP(+)</text>
        <dbReference type="Rhea" id="RHEA:41920"/>
        <dbReference type="Rhea" id="RHEA-COMP:9653"/>
        <dbReference type="Rhea" id="RHEA-COMP:9654"/>
        <dbReference type="ChEBI" id="CHEBI:15378"/>
        <dbReference type="ChEBI" id="CHEBI:57783"/>
        <dbReference type="ChEBI" id="CHEBI:58349"/>
        <dbReference type="ChEBI" id="CHEBI:78487"/>
        <dbReference type="ChEBI" id="CHEBI:78488"/>
    </reaction>
    <physiologicalReaction direction="left-to-right" evidence="17">
        <dbReference type="Rhea" id="RHEA:41921"/>
    </physiologicalReaction>
</comment>
<dbReference type="SUPFAM" id="SSF51735">
    <property type="entry name" value="NAD(P)-binding Rossmann-fold domains"/>
    <property type="match status" value="1"/>
</dbReference>
<evidence type="ECO:0000256" key="36">
    <source>
        <dbReference type="ARBA" id="ARBA00048704"/>
    </source>
</evidence>
<comment type="catalytic activity">
    <reaction evidence="46">
        <text>octanoyl-[ACP] + malonyl-[ACP] + H(+) = 3-oxodecanoyl-[ACP] + holo-[ACP] + CO2</text>
        <dbReference type="Rhea" id="RHEA:41852"/>
        <dbReference type="Rhea" id="RHEA-COMP:9623"/>
        <dbReference type="Rhea" id="RHEA-COMP:9636"/>
        <dbReference type="Rhea" id="RHEA-COMP:9637"/>
        <dbReference type="Rhea" id="RHEA-COMP:9685"/>
        <dbReference type="ChEBI" id="CHEBI:15378"/>
        <dbReference type="ChEBI" id="CHEBI:16526"/>
        <dbReference type="ChEBI" id="CHEBI:64479"/>
        <dbReference type="ChEBI" id="CHEBI:78449"/>
        <dbReference type="ChEBI" id="CHEBI:78463"/>
        <dbReference type="ChEBI" id="CHEBI:78464"/>
    </reaction>
    <physiologicalReaction direction="left-to-right" evidence="46">
        <dbReference type="Rhea" id="RHEA:41853"/>
    </physiologicalReaction>
</comment>
<comment type="catalytic activity">
    <reaction evidence="15">
        <text>(3R)-hydroxybutanoyl-[ACP] = (2E)-butenoyl-[ACP] + H2O</text>
        <dbReference type="Rhea" id="RHEA:41808"/>
        <dbReference type="Rhea" id="RHEA-COMP:9626"/>
        <dbReference type="Rhea" id="RHEA-COMP:9627"/>
        <dbReference type="ChEBI" id="CHEBI:15377"/>
        <dbReference type="ChEBI" id="CHEBI:78451"/>
        <dbReference type="ChEBI" id="CHEBI:78453"/>
    </reaction>
    <physiologicalReaction direction="left-to-right" evidence="15">
        <dbReference type="Rhea" id="RHEA:41809"/>
    </physiologicalReaction>
</comment>
<keyword evidence="3" id="KW-0597">Phosphoprotein</keyword>
<comment type="catalytic activity">
    <reaction evidence="8">
        <text>(3R)-hydroxydodecanoyl-[ACP] = (2E)-dodecenoyl-[ACP] + H2O</text>
        <dbReference type="Rhea" id="RHEA:41876"/>
        <dbReference type="Rhea" id="RHEA-COMP:9642"/>
        <dbReference type="Rhea" id="RHEA-COMP:9643"/>
        <dbReference type="ChEBI" id="CHEBI:15377"/>
        <dbReference type="ChEBI" id="CHEBI:78470"/>
        <dbReference type="ChEBI" id="CHEBI:78472"/>
    </reaction>
    <physiologicalReaction direction="left-to-right" evidence="8">
        <dbReference type="Rhea" id="RHEA:41877"/>
    </physiologicalReaction>
</comment>
<evidence type="ECO:0000256" key="33">
    <source>
        <dbReference type="ARBA" id="ARBA00048571"/>
    </source>
</evidence>
<evidence type="ECO:0000256" key="13">
    <source>
        <dbReference type="ARBA" id="ARBA00023399"/>
    </source>
</evidence>
<comment type="catalytic activity">
    <reaction evidence="41">
        <text>3-oxododecanoyl-[ACP] + NADPH + H(+) = (3R)-hydroxydodecanoyl-[ACP] + NADP(+)</text>
        <dbReference type="Rhea" id="RHEA:41872"/>
        <dbReference type="Rhea" id="RHEA-COMP:9641"/>
        <dbReference type="Rhea" id="RHEA-COMP:9642"/>
        <dbReference type="ChEBI" id="CHEBI:15378"/>
        <dbReference type="ChEBI" id="CHEBI:57783"/>
        <dbReference type="ChEBI" id="CHEBI:58349"/>
        <dbReference type="ChEBI" id="CHEBI:78469"/>
        <dbReference type="ChEBI" id="CHEBI:78470"/>
    </reaction>
    <physiologicalReaction direction="left-to-right" evidence="41">
        <dbReference type="Rhea" id="RHEA:41873"/>
    </physiologicalReaction>
</comment>
<comment type="catalytic activity">
    <reaction evidence="10">
        <text>(3R)-hydroxydecanoyl-[ACP] = (2E)-decenoyl-[ACP] + H2O</text>
        <dbReference type="Rhea" id="RHEA:41860"/>
        <dbReference type="Rhea" id="RHEA-COMP:9638"/>
        <dbReference type="Rhea" id="RHEA-COMP:9639"/>
        <dbReference type="ChEBI" id="CHEBI:15377"/>
        <dbReference type="ChEBI" id="CHEBI:78466"/>
        <dbReference type="ChEBI" id="CHEBI:78467"/>
    </reaction>
    <physiologicalReaction direction="left-to-right" evidence="10">
        <dbReference type="Rhea" id="RHEA:41861"/>
    </physiologicalReaction>
</comment>
<comment type="catalytic activity">
    <reaction evidence="20">
        <text>3-oxodecanoyl-[ACP] + NADPH + H(+) = (3R)-hydroxydecanoyl-[ACP] + NADP(+)</text>
        <dbReference type="Rhea" id="RHEA:41856"/>
        <dbReference type="Rhea" id="RHEA-COMP:9637"/>
        <dbReference type="Rhea" id="RHEA-COMP:9638"/>
        <dbReference type="ChEBI" id="CHEBI:15378"/>
        <dbReference type="ChEBI" id="CHEBI:57783"/>
        <dbReference type="ChEBI" id="CHEBI:58349"/>
        <dbReference type="ChEBI" id="CHEBI:78464"/>
        <dbReference type="ChEBI" id="CHEBI:78466"/>
    </reaction>
    <physiologicalReaction direction="left-to-right" evidence="20">
        <dbReference type="Rhea" id="RHEA:41857"/>
    </physiologicalReaction>
</comment>
<evidence type="ECO:0000256" key="35">
    <source>
        <dbReference type="ARBA" id="ARBA00048691"/>
    </source>
</evidence>
<dbReference type="Pfam" id="PF00109">
    <property type="entry name" value="ketoacyl-synt"/>
    <property type="match status" value="1"/>
</dbReference>
<comment type="catalytic activity">
    <reaction evidence="34">
        <text>a 2,3-saturated acyl-[ACP] + NADP(+) = a (2E)-enoyl-[ACP] + NADPH + H(+)</text>
        <dbReference type="Rhea" id="RHEA:22564"/>
        <dbReference type="Rhea" id="RHEA-COMP:9925"/>
        <dbReference type="Rhea" id="RHEA-COMP:9926"/>
        <dbReference type="ChEBI" id="CHEBI:15378"/>
        <dbReference type="ChEBI" id="CHEBI:57783"/>
        <dbReference type="ChEBI" id="CHEBI:58349"/>
        <dbReference type="ChEBI" id="CHEBI:78784"/>
        <dbReference type="ChEBI" id="CHEBI:78785"/>
        <dbReference type="EC" id="1.3.1.39"/>
    </reaction>
    <physiologicalReaction direction="right-to-left" evidence="34">
        <dbReference type="Rhea" id="RHEA:22566"/>
    </physiologicalReaction>
</comment>
<comment type="catalytic activity">
    <reaction evidence="25">
        <text>(2E)-hexenoyl-[ACP] + NADPH + H(+) = hexanoyl-[ACP] + NADP(+)</text>
        <dbReference type="Rhea" id="RHEA:41832"/>
        <dbReference type="Rhea" id="RHEA-COMP:9631"/>
        <dbReference type="Rhea" id="RHEA-COMP:9632"/>
        <dbReference type="ChEBI" id="CHEBI:15378"/>
        <dbReference type="ChEBI" id="CHEBI:57783"/>
        <dbReference type="ChEBI" id="CHEBI:58349"/>
        <dbReference type="ChEBI" id="CHEBI:78458"/>
        <dbReference type="ChEBI" id="CHEBI:78459"/>
    </reaction>
    <physiologicalReaction direction="left-to-right" evidence="25">
        <dbReference type="Rhea" id="RHEA:41833"/>
    </physiologicalReaction>
</comment>
<dbReference type="InterPro" id="IPR050091">
    <property type="entry name" value="PKS_NRPS_Biosynth_Enz"/>
</dbReference>
<dbReference type="Gene3D" id="3.40.366.10">
    <property type="entry name" value="Malonyl-Coenzyme A Acyl Carrier Protein, domain 2"/>
    <property type="match status" value="1"/>
</dbReference>
<evidence type="ECO:0000256" key="17">
    <source>
        <dbReference type="ARBA" id="ARBA00047300"/>
    </source>
</evidence>
<dbReference type="InterPro" id="IPR016035">
    <property type="entry name" value="Acyl_Trfase/lysoPLipase"/>
</dbReference>
<dbReference type="InterPro" id="IPR011032">
    <property type="entry name" value="GroES-like_sf"/>
</dbReference>
<dbReference type="Pfam" id="PF02801">
    <property type="entry name" value="Ketoacyl-synt_C"/>
    <property type="match status" value="1"/>
</dbReference>
<evidence type="ECO:0000256" key="14">
    <source>
        <dbReference type="ARBA" id="ARBA00023401"/>
    </source>
</evidence>
<evidence type="ECO:0000259" key="47">
    <source>
        <dbReference type="PROSITE" id="PS52004"/>
    </source>
</evidence>
<comment type="catalytic activity">
    <reaction evidence="32">
        <text>a fatty acyl-[ACP] + malonyl-[ACP] + H(+) = a 3-oxoacyl-[ACP] + holo-[ACP] + CO2</text>
        <dbReference type="Rhea" id="RHEA:22836"/>
        <dbReference type="Rhea" id="RHEA-COMP:9623"/>
        <dbReference type="Rhea" id="RHEA-COMP:9685"/>
        <dbReference type="Rhea" id="RHEA-COMP:9916"/>
        <dbReference type="Rhea" id="RHEA-COMP:14125"/>
        <dbReference type="ChEBI" id="CHEBI:15378"/>
        <dbReference type="ChEBI" id="CHEBI:16526"/>
        <dbReference type="ChEBI" id="CHEBI:64479"/>
        <dbReference type="ChEBI" id="CHEBI:78449"/>
        <dbReference type="ChEBI" id="CHEBI:78776"/>
        <dbReference type="ChEBI" id="CHEBI:138651"/>
        <dbReference type="EC" id="2.3.1.41"/>
    </reaction>
    <physiologicalReaction direction="left-to-right" evidence="32">
        <dbReference type="Rhea" id="RHEA:22837"/>
    </physiologicalReaction>
</comment>
<comment type="catalytic activity">
    <reaction evidence="39">
        <text>decanoyl-[ACP] + malonyl-[ACP] + H(+) = 3-oxododecanoyl-[ACP] + holo-[ACP] + CO2</text>
        <dbReference type="Rhea" id="RHEA:41868"/>
        <dbReference type="Rhea" id="RHEA-COMP:9623"/>
        <dbReference type="Rhea" id="RHEA-COMP:9640"/>
        <dbReference type="Rhea" id="RHEA-COMP:9641"/>
        <dbReference type="Rhea" id="RHEA-COMP:9685"/>
        <dbReference type="ChEBI" id="CHEBI:15378"/>
        <dbReference type="ChEBI" id="CHEBI:16526"/>
        <dbReference type="ChEBI" id="CHEBI:64479"/>
        <dbReference type="ChEBI" id="CHEBI:78449"/>
        <dbReference type="ChEBI" id="CHEBI:78468"/>
        <dbReference type="ChEBI" id="CHEBI:78469"/>
    </reaction>
    <physiologicalReaction direction="left-to-right" evidence="39">
        <dbReference type="Rhea" id="RHEA:41869"/>
    </physiologicalReaction>
</comment>
<dbReference type="Pfam" id="PF00975">
    <property type="entry name" value="Thioesterase"/>
    <property type="match status" value="1"/>
</dbReference>
<evidence type="ECO:0000256" key="46">
    <source>
        <dbReference type="ARBA" id="ARBA00049533"/>
    </source>
</evidence>
<dbReference type="Gene3D" id="3.40.50.720">
    <property type="entry name" value="NAD(P)-binding Rossmann-like Domain"/>
    <property type="match status" value="1"/>
</dbReference>
<comment type="catalytic activity">
    <reaction evidence="40">
        <text>(2E)-tetradecenoyl-[ACP] + NADPH + H(+) = tetradecanoyl-[ACP] + NADP(+)</text>
        <dbReference type="Rhea" id="RHEA:41896"/>
        <dbReference type="Rhea" id="RHEA-COMP:9647"/>
        <dbReference type="Rhea" id="RHEA-COMP:9648"/>
        <dbReference type="ChEBI" id="CHEBI:15378"/>
        <dbReference type="ChEBI" id="CHEBI:57783"/>
        <dbReference type="ChEBI" id="CHEBI:58349"/>
        <dbReference type="ChEBI" id="CHEBI:78475"/>
        <dbReference type="ChEBI" id="CHEBI:78477"/>
    </reaction>
    <physiologicalReaction direction="left-to-right" evidence="40">
        <dbReference type="Rhea" id="RHEA:41897"/>
    </physiologicalReaction>
</comment>
<dbReference type="GO" id="GO:0004315">
    <property type="term" value="F:3-oxoacyl-[acyl-carrier-protein] synthase activity"/>
    <property type="evidence" value="ECO:0007669"/>
    <property type="project" value="UniProtKB-EC"/>
</dbReference>
<evidence type="ECO:0000256" key="9">
    <source>
        <dbReference type="ARBA" id="ARBA00023373"/>
    </source>
</evidence>
<dbReference type="Gene3D" id="3.40.47.10">
    <property type="match status" value="1"/>
</dbReference>
<evidence type="ECO:0000256" key="29">
    <source>
        <dbReference type="ARBA" id="ARBA00048281"/>
    </source>
</evidence>
<comment type="catalytic activity">
    <reaction evidence="7">
        <text>(3R)-hydroxyoctanoyl-[ACP] = (2E)-octenoyl-[ACP] + H2O</text>
        <dbReference type="Rhea" id="RHEA:41844"/>
        <dbReference type="Rhea" id="RHEA-COMP:9634"/>
        <dbReference type="Rhea" id="RHEA-COMP:9635"/>
        <dbReference type="ChEBI" id="CHEBI:15377"/>
        <dbReference type="ChEBI" id="CHEBI:78461"/>
        <dbReference type="ChEBI" id="CHEBI:78462"/>
    </reaction>
    <physiologicalReaction direction="left-to-right" evidence="7">
        <dbReference type="Rhea" id="RHEA:41845"/>
    </physiologicalReaction>
</comment>
<comment type="catalytic activity">
    <reaction evidence="43">
        <text>3-oxooctanoyl-[ACP] + NADPH + H(+) = (3R)-hydroxyoctanoyl-[ACP] + NADP(+)</text>
        <dbReference type="Rhea" id="RHEA:41840"/>
        <dbReference type="Rhea" id="RHEA-COMP:9633"/>
        <dbReference type="Rhea" id="RHEA-COMP:9634"/>
        <dbReference type="ChEBI" id="CHEBI:15378"/>
        <dbReference type="ChEBI" id="CHEBI:57783"/>
        <dbReference type="ChEBI" id="CHEBI:58349"/>
        <dbReference type="ChEBI" id="CHEBI:78460"/>
        <dbReference type="ChEBI" id="CHEBI:78461"/>
    </reaction>
    <physiologicalReaction direction="left-to-right" evidence="43">
        <dbReference type="Rhea" id="RHEA:41841"/>
    </physiologicalReaction>
</comment>
<evidence type="ECO:0000256" key="18">
    <source>
        <dbReference type="ARBA" id="ARBA00047394"/>
    </source>
</evidence>
<dbReference type="SUPFAM" id="SSF53901">
    <property type="entry name" value="Thiolase-like"/>
    <property type="match status" value="2"/>
</dbReference>
<comment type="catalytic activity">
    <reaction evidence="18">
        <text>hexanoyl-[ACP] + malonyl-[ACP] + H(+) = 3-oxooctanoyl-[ACP] + holo-[ACP] + CO2</text>
        <dbReference type="Rhea" id="RHEA:41836"/>
        <dbReference type="Rhea" id="RHEA-COMP:9623"/>
        <dbReference type="Rhea" id="RHEA-COMP:9632"/>
        <dbReference type="Rhea" id="RHEA-COMP:9633"/>
        <dbReference type="Rhea" id="RHEA-COMP:9685"/>
        <dbReference type="ChEBI" id="CHEBI:15378"/>
        <dbReference type="ChEBI" id="CHEBI:16526"/>
        <dbReference type="ChEBI" id="CHEBI:64479"/>
        <dbReference type="ChEBI" id="CHEBI:78449"/>
        <dbReference type="ChEBI" id="CHEBI:78459"/>
        <dbReference type="ChEBI" id="CHEBI:78460"/>
    </reaction>
    <physiologicalReaction direction="left-to-right" evidence="18">
        <dbReference type="Rhea" id="RHEA:41837"/>
    </physiologicalReaction>
</comment>
<evidence type="ECO:0000256" key="23">
    <source>
        <dbReference type="ARBA" id="ARBA00047578"/>
    </source>
</evidence>
<evidence type="ECO:0000256" key="45">
    <source>
        <dbReference type="ARBA" id="ARBA00049521"/>
    </source>
</evidence>
<dbReference type="InterPro" id="IPR018201">
    <property type="entry name" value="Ketoacyl_synth_AS"/>
</dbReference>
<comment type="function">
    <text evidence="16">Fatty acid synthetase is a multifunctional enzyme that catalyzes the de novo biosynthesis of long-chain saturated fatty acids starting from acetyl-CoA and malonyl-CoA in the presence of NADPH. This multifunctional protein contains 7 catalytic activities and a site for the binding of the prosthetic group 4'-phosphopantetheine of the acyl carrier protein ([ACP]) domain.</text>
</comment>
<name>A0A8S4DV92_PLUXY</name>
<dbReference type="GO" id="GO:0004312">
    <property type="term" value="F:fatty acid synthase activity"/>
    <property type="evidence" value="ECO:0007669"/>
    <property type="project" value="TreeGrafter"/>
</dbReference>
<comment type="pathway">
    <text evidence="1">Lipid metabolism.</text>
</comment>
<evidence type="ECO:0000256" key="31">
    <source>
        <dbReference type="ARBA" id="ARBA00048420"/>
    </source>
</evidence>
<dbReference type="GO" id="GO:0016297">
    <property type="term" value="F:fatty acyl-[ACP] hydrolase activity"/>
    <property type="evidence" value="ECO:0007669"/>
    <property type="project" value="UniProtKB-EC"/>
</dbReference>
<comment type="catalytic activity">
    <reaction evidence="35">
        <text>holo-[ACP] + acetyl-CoA = acetyl-[ACP] + CoA</text>
        <dbReference type="Rhea" id="RHEA:41788"/>
        <dbReference type="Rhea" id="RHEA-COMP:9621"/>
        <dbReference type="Rhea" id="RHEA-COMP:9685"/>
        <dbReference type="ChEBI" id="CHEBI:57287"/>
        <dbReference type="ChEBI" id="CHEBI:57288"/>
        <dbReference type="ChEBI" id="CHEBI:64479"/>
        <dbReference type="ChEBI" id="CHEBI:78446"/>
        <dbReference type="EC" id="2.3.1.38"/>
    </reaction>
    <physiologicalReaction direction="left-to-right" evidence="35">
        <dbReference type="Rhea" id="RHEA:41789"/>
    </physiologicalReaction>
</comment>
<evidence type="ECO:0000256" key="24">
    <source>
        <dbReference type="ARBA" id="ARBA00047810"/>
    </source>
</evidence>
<evidence type="ECO:0000256" key="7">
    <source>
        <dbReference type="ARBA" id="ARBA00023332"/>
    </source>
</evidence>
<evidence type="ECO:0000256" key="44">
    <source>
        <dbReference type="ARBA" id="ARBA00049449"/>
    </source>
</evidence>